<dbReference type="InterPro" id="IPR050151">
    <property type="entry name" value="Class-I_Pyr_Nuc-Dis_Oxidored"/>
</dbReference>
<feature type="active site" description="Proton acceptor" evidence="10">
    <location>
        <position position="448"/>
    </location>
</feature>
<feature type="binding site" evidence="11">
    <location>
        <position position="207"/>
    </location>
    <ligand>
        <name>NAD(+)</name>
        <dbReference type="ChEBI" id="CHEBI:57540"/>
    </ligand>
</feature>
<dbReference type="GO" id="GO:0004148">
    <property type="term" value="F:dihydrolipoyl dehydrogenase (NADH) activity"/>
    <property type="evidence" value="ECO:0007669"/>
    <property type="project" value="UniProtKB-EC"/>
</dbReference>
<evidence type="ECO:0000256" key="11">
    <source>
        <dbReference type="PIRSR" id="PIRSR000350-3"/>
    </source>
</evidence>
<evidence type="ECO:0000313" key="17">
    <source>
        <dbReference type="Proteomes" id="UP000192783"/>
    </source>
</evidence>
<name>A0A1W1XN65_9BACT</name>
<feature type="binding site" evidence="11">
    <location>
        <begin position="322"/>
        <end position="325"/>
    </location>
    <ligand>
        <name>FAD</name>
        <dbReference type="ChEBI" id="CHEBI:57692"/>
    </ligand>
</feature>
<dbReference type="Pfam" id="PF07992">
    <property type="entry name" value="Pyr_redox_2"/>
    <property type="match status" value="1"/>
</dbReference>
<organism evidence="16 17">
    <name type="scientific">Desulfacinum hydrothermale DSM 13146</name>
    <dbReference type="NCBI Taxonomy" id="1121390"/>
    <lineage>
        <taxon>Bacteria</taxon>
        <taxon>Pseudomonadati</taxon>
        <taxon>Thermodesulfobacteriota</taxon>
        <taxon>Syntrophobacteria</taxon>
        <taxon>Syntrophobacterales</taxon>
        <taxon>Syntrophobacteraceae</taxon>
        <taxon>Desulfacinum</taxon>
    </lineage>
</organism>
<evidence type="ECO:0000256" key="5">
    <source>
        <dbReference type="ARBA" id="ARBA00023002"/>
    </source>
</evidence>
<dbReference type="InterPro" id="IPR016156">
    <property type="entry name" value="FAD/NAD-linked_Rdtase_dimer_sf"/>
</dbReference>
<dbReference type="InterPro" id="IPR023753">
    <property type="entry name" value="FAD/NAD-binding_dom"/>
</dbReference>
<evidence type="ECO:0000256" key="6">
    <source>
        <dbReference type="ARBA" id="ARBA00023027"/>
    </source>
</evidence>
<dbReference type="STRING" id="1121390.SAMN02746041_02302"/>
<dbReference type="GO" id="GO:0006103">
    <property type="term" value="P:2-oxoglutarate metabolic process"/>
    <property type="evidence" value="ECO:0007669"/>
    <property type="project" value="TreeGrafter"/>
</dbReference>
<accession>A0A1W1XN65</accession>
<keyword evidence="17" id="KW-1185">Reference proteome</keyword>
<dbReference type="AlphaFoldDB" id="A0A1W1XN65"/>
<dbReference type="EMBL" id="FWXF01000013">
    <property type="protein sequence ID" value="SMC25356.1"/>
    <property type="molecule type" value="Genomic_DNA"/>
</dbReference>
<dbReference type="Gene3D" id="3.30.390.30">
    <property type="match status" value="1"/>
</dbReference>
<dbReference type="Gene3D" id="3.50.50.60">
    <property type="entry name" value="FAD/NAD(P)-binding domain"/>
    <property type="match status" value="2"/>
</dbReference>
<dbReference type="Pfam" id="PF02852">
    <property type="entry name" value="Pyr_redox_dim"/>
    <property type="match status" value="1"/>
</dbReference>
<dbReference type="SUPFAM" id="SSF51905">
    <property type="entry name" value="FAD/NAD(P)-binding domain"/>
    <property type="match status" value="1"/>
</dbReference>
<dbReference type="InterPro" id="IPR036188">
    <property type="entry name" value="FAD/NAD-bd_sf"/>
</dbReference>
<proteinExistence type="inferred from homology"/>
<keyword evidence="3 13" id="KW-0285">Flavoprotein</keyword>
<dbReference type="OrthoDB" id="9786429at2"/>
<dbReference type="PANTHER" id="PTHR22912">
    <property type="entry name" value="DISULFIDE OXIDOREDUCTASE"/>
    <property type="match status" value="1"/>
</dbReference>
<keyword evidence="6 11" id="KW-0520">NAD</keyword>
<comment type="similarity">
    <text evidence="1 13">Belongs to the class-I pyridine nucleotide-disulfide oxidoreductase family.</text>
</comment>
<feature type="binding site" evidence="11">
    <location>
        <begin position="184"/>
        <end position="191"/>
    </location>
    <ligand>
        <name>NAD(+)</name>
        <dbReference type="ChEBI" id="CHEBI:57540"/>
    </ligand>
</feature>
<evidence type="ECO:0000256" key="7">
    <source>
        <dbReference type="ARBA" id="ARBA00023157"/>
    </source>
</evidence>
<dbReference type="GO" id="GO:0050660">
    <property type="term" value="F:flavin adenine dinucleotide binding"/>
    <property type="evidence" value="ECO:0007669"/>
    <property type="project" value="InterPro"/>
</dbReference>
<dbReference type="Proteomes" id="UP000192783">
    <property type="component" value="Unassembled WGS sequence"/>
</dbReference>
<dbReference type="InterPro" id="IPR001100">
    <property type="entry name" value="Pyr_nuc-diS_OxRdtase"/>
</dbReference>
<evidence type="ECO:0000313" key="16">
    <source>
        <dbReference type="EMBL" id="SMC25356.1"/>
    </source>
</evidence>
<evidence type="ECO:0000259" key="15">
    <source>
        <dbReference type="Pfam" id="PF07992"/>
    </source>
</evidence>
<comment type="catalytic activity">
    <reaction evidence="9 13">
        <text>N(6)-[(R)-dihydrolipoyl]-L-lysyl-[protein] + NAD(+) = N(6)-[(R)-lipoyl]-L-lysyl-[protein] + NADH + H(+)</text>
        <dbReference type="Rhea" id="RHEA:15045"/>
        <dbReference type="Rhea" id="RHEA-COMP:10474"/>
        <dbReference type="Rhea" id="RHEA-COMP:10475"/>
        <dbReference type="ChEBI" id="CHEBI:15378"/>
        <dbReference type="ChEBI" id="CHEBI:57540"/>
        <dbReference type="ChEBI" id="CHEBI:57945"/>
        <dbReference type="ChEBI" id="CHEBI:83099"/>
        <dbReference type="ChEBI" id="CHEBI:83100"/>
        <dbReference type="EC" id="1.8.1.4"/>
    </reaction>
</comment>
<evidence type="ECO:0000256" key="3">
    <source>
        <dbReference type="ARBA" id="ARBA00022630"/>
    </source>
</evidence>
<dbReference type="PANTHER" id="PTHR22912:SF151">
    <property type="entry name" value="DIHYDROLIPOYL DEHYDROGENASE, MITOCHONDRIAL"/>
    <property type="match status" value="1"/>
</dbReference>
<gene>
    <name evidence="16" type="ORF">SAMN02746041_02302</name>
</gene>
<feature type="binding site" evidence="11">
    <location>
        <position position="274"/>
    </location>
    <ligand>
        <name>NAD(+)</name>
        <dbReference type="ChEBI" id="CHEBI:57540"/>
    </ligand>
</feature>
<reference evidence="16 17" key="1">
    <citation type="submission" date="2017-04" db="EMBL/GenBank/DDBJ databases">
        <authorList>
            <person name="Afonso C.L."/>
            <person name="Miller P.J."/>
            <person name="Scott M.A."/>
            <person name="Spackman E."/>
            <person name="Goraichik I."/>
            <person name="Dimitrov K.M."/>
            <person name="Suarez D.L."/>
            <person name="Swayne D.E."/>
        </authorList>
    </citation>
    <scope>NUCLEOTIDE SEQUENCE [LARGE SCALE GENOMIC DNA]</scope>
    <source>
        <strain evidence="16 17">DSM 13146</strain>
    </source>
</reference>
<dbReference type="PROSITE" id="PS00076">
    <property type="entry name" value="PYRIDINE_REDOX_1"/>
    <property type="match status" value="1"/>
</dbReference>
<keyword evidence="7" id="KW-1015">Disulfide bond</keyword>
<dbReference type="InterPro" id="IPR012999">
    <property type="entry name" value="Pyr_OxRdtase_I_AS"/>
</dbReference>
<feature type="binding site" evidence="11">
    <location>
        <position position="316"/>
    </location>
    <ligand>
        <name>FAD</name>
        <dbReference type="ChEBI" id="CHEBI:57692"/>
    </ligand>
</feature>
<feature type="domain" description="FAD/NAD(P)-binding" evidence="15">
    <location>
        <begin position="7"/>
        <end position="331"/>
    </location>
</feature>
<evidence type="ECO:0000256" key="4">
    <source>
        <dbReference type="ARBA" id="ARBA00022827"/>
    </source>
</evidence>
<dbReference type="PIRSF" id="PIRSF000350">
    <property type="entry name" value="Mercury_reductase_MerA"/>
    <property type="match status" value="1"/>
</dbReference>
<evidence type="ECO:0000256" key="12">
    <source>
        <dbReference type="PIRSR" id="PIRSR000350-4"/>
    </source>
</evidence>
<dbReference type="EC" id="1.8.1.4" evidence="2 13"/>
<comment type="miscellaneous">
    <text evidence="13">The active site is a redox-active disulfide bond.</text>
</comment>
<evidence type="ECO:0000256" key="1">
    <source>
        <dbReference type="ARBA" id="ARBA00007532"/>
    </source>
</evidence>
<dbReference type="PRINTS" id="PR00368">
    <property type="entry name" value="FADPNR"/>
</dbReference>
<keyword evidence="11" id="KW-0547">Nucleotide-binding</keyword>
<feature type="binding site" evidence="11">
    <location>
        <position position="54"/>
    </location>
    <ligand>
        <name>FAD</name>
        <dbReference type="ChEBI" id="CHEBI:57692"/>
    </ligand>
</feature>
<dbReference type="GO" id="GO:0005737">
    <property type="term" value="C:cytoplasm"/>
    <property type="evidence" value="ECO:0007669"/>
    <property type="project" value="UniProtKB-ARBA"/>
</dbReference>
<evidence type="ECO:0000256" key="9">
    <source>
        <dbReference type="ARBA" id="ARBA00049187"/>
    </source>
</evidence>
<dbReference type="RefSeq" id="WP_084058034.1">
    <property type="nucleotide sequence ID" value="NZ_FWXF01000013.1"/>
</dbReference>
<evidence type="ECO:0000256" key="2">
    <source>
        <dbReference type="ARBA" id="ARBA00012608"/>
    </source>
</evidence>
<dbReference type="SUPFAM" id="SSF55424">
    <property type="entry name" value="FAD/NAD-linked reductases, dimerisation (C-terminal) domain"/>
    <property type="match status" value="1"/>
</dbReference>
<protein>
    <recommendedName>
        <fullName evidence="2 13">Dihydrolipoyl dehydrogenase</fullName>
        <ecNumber evidence="2 13">1.8.1.4</ecNumber>
    </recommendedName>
</protein>
<evidence type="ECO:0000256" key="13">
    <source>
        <dbReference type="RuleBase" id="RU003692"/>
    </source>
</evidence>
<dbReference type="PRINTS" id="PR00411">
    <property type="entry name" value="PNDRDTASEI"/>
</dbReference>
<dbReference type="InterPro" id="IPR004099">
    <property type="entry name" value="Pyr_nucl-diS_OxRdtase_dimer"/>
</dbReference>
<feature type="domain" description="Pyridine nucleotide-disulphide oxidoreductase dimerisation" evidence="14">
    <location>
        <begin position="350"/>
        <end position="459"/>
    </location>
</feature>
<keyword evidence="5 13" id="KW-0560">Oxidoreductase</keyword>
<keyword evidence="4 11" id="KW-0274">FAD</keyword>
<comment type="cofactor">
    <cofactor evidence="11 13">
        <name>FAD</name>
        <dbReference type="ChEBI" id="CHEBI:57692"/>
    </cofactor>
    <text evidence="11 13">Binds 1 FAD per subunit.</text>
</comment>
<evidence type="ECO:0000256" key="10">
    <source>
        <dbReference type="PIRSR" id="PIRSR000350-2"/>
    </source>
</evidence>
<feature type="disulfide bond" description="Redox-active" evidence="12">
    <location>
        <begin position="45"/>
        <end position="50"/>
    </location>
</feature>
<sequence length="472" mass="50364">MTEENRYDLVVIGSGPGGYVACVRAAQLGLRVACVERYARLGGVCLNVGCIPSKALLDSSEHYATARHRLAEHGVRVDAVELDLAAMMARKDRVVGELTENVRKLLERHKVQILAGTARMAGPGKVRVESADAPPVELQARAVILATGSEPVQVPSMPFDGRFIVSSTQALGFERVPERLGIVGGGYIGLELGSVWNRVGSQVTVIEMLPRVASLLDAQVSRTLERLLRRQGFQFLLESRVEEAVVEGDAVRVCIKTPNGEEERGFDRLLVAVGRRPLTRGLGLEALGVETDPKSGHIRVDVRYQTTVPGVYAIGDLVAGPMLAHKASAEAIACVEGIAGLESEVNYDAVPSIIYTWPEVASVGKTEEELKELQVPYCIGTYPFAGAGRARCMGETDGFVKVLSHAGSGRVLGVHIIGPRASDMIAEAVLAVECGATAQDLGRIMHGHPTFSEALQEAARVATACAIYGRGA</sequence>
<evidence type="ECO:0000259" key="14">
    <source>
        <dbReference type="Pfam" id="PF02852"/>
    </source>
</evidence>
<dbReference type="FunFam" id="3.30.390.30:FF:000001">
    <property type="entry name" value="Dihydrolipoyl dehydrogenase"/>
    <property type="match status" value="1"/>
</dbReference>
<keyword evidence="8 13" id="KW-0676">Redox-active center</keyword>
<dbReference type="InterPro" id="IPR006258">
    <property type="entry name" value="Lipoamide_DH"/>
</dbReference>
<evidence type="ECO:0000256" key="8">
    <source>
        <dbReference type="ARBA" id="ARBA00023284"/>
    </source>
</evidence>
<dbReference type="NCBIfam" id="TIGR01350">
    <property type="entry name" value="lipoamide_DH"/>
    <property type="match status" value="1"/>
</dbReference>
<feature type="binding site" evidence="11">
    <location>
        <begin position="147"/>
        <end position="149"/>
    </location>
    <ligand>
        <name>FAD</name>
        <dbReference type="ChEBI" id="CHEBI:57692"/>
    </ligand>
</feature>